<dbReference type="EMBL" id="CP013068">
    <property type="protein sequence ID" value="ALV28285.1"/>
    <property type="molecule type" value="Genomic_DNA"/>
</dbReference>
<evidence type="ECO:0000313" key="6">
    <source>
        <dbReference type="Proteomes" id="UP000064921"/>
    </source>
</evidence>
<sequence>MADRKTLAARFKADETVVTAWSVLPAPVVAEAMARAGFGAVTLDMQHGIHDAGSIRDCLAAVALGGAHRIVRIPVGGNAMASRAADAGAEAVIAPMINSAEDARAFAAAMKYPPLGSRSWGPVRASMLAGQTMPDYLAGANSEVLAFAMIETPEAVAALDEILAVPGIDGVFVGPGDLSLTLSNGAALNPHSEAVREAAELIIGKTRAAGRFAGYFCMTPEDVKAAEAMGYRLLAHGMDLPVIQGAFRDVLARLA</sequence>
<dbReference type="STRING" id="121719.APZ00_15430"/>
<dbReference type="PANTHER" id="PTHR30502:SF0">
    <property type="entry name" value="PHOSPHOENOLPYRUVATE CARBOXYLASE FAMILY PROTEIN"/>
    <property type="match status" value="1"/>
</dbReference>
<dbReference type="InterPro" id="IPR040442">
    <property type="entry name" value="Pyrv_kinase-like_dom_sf"/>
</dbReference>
<dbReference type="Gene3D" id="3.20.20.60">
    <property type="entry name" value="Phosphoenolpyruvate-binding domains"/>
    <property type="match status" value="1"/>
</dbReference>
<feature type="domain" description="HpcH/HpaI aldolase/citrate lyase" evidence="4">
    <location>
        <begin position="21"/>
        <end position="240"/>
    </location>
</feature>
<dbReference type="AlphaFoldDB" id="A0A0U3PLY1"/>
<evidence type="ECO:0000256" key="3">
    <source>
        <dbReference type="ARBA" id="ARBA00023239"/>
    </source>
</evidence>
<dbReference type="GO" id="GO:0005737">
    <property type="term" value="C:cytoplasm"/>
    <property type="evidence" value="ECO:0007669"/>
    <property type="project" value="TreeGrafter"/>
</dbReference>
<protein>
    <submittedName>
        <fullName evidence="5">Hydroxyacid aldolase</fullName>
    </submittedName>
</protein>
<keyword evidence="3" id="KW-0456">Lyase</keyword>
<dbReference type="InterPro" id="IPR015813">
    <property type="entry name" value="Pyrv/PenolPyrv_kinase-like_dom"/>
</dbReference>
<reference evidence="5 6" key="1">
    <citation type="submission" date="2015-10" db="EMBL/GenBank/DDBJ databases">
        <title>The world's first case of liver abscess caused by Pannonibacter phragmitetus.</title>
        <authorList>
            <person name="Ming D."/>
            <person name="Wang M."/>
            <person name="Zhou Y."/>
            <person name="Jiang T."/>
            <person name="Hu S."/>
        </authorList>
    </citation>
    <scope>NUCLEOTIDE SEQUENCE [LARGE SCALE GENOMIC DNA]</scope>
    <source>
        <strain evidence="5 6">31801</strain>
    </source>
</reference>
<dbReference type="GO" id="GO:0046872">
    <property type="term" value="F:metal ion binding"/>
    <property type="evidence" value="ECO:0007669"/>
    <property type="project" value="UniProtKB-KW"/>
</dbReference>
<dbReference type="PANTHER" id="PTHR30502">
    <property type="entry name" value="2-KETO-3-DEOXY-L-RHAMNONATE ALDOLASE"/>
    <property type="match status" value="1"/>
</dbReference>
<keyword evidence="6" id="KW-1185">Reference proteome</keyword>
<name>A0A0U3PLY1_9HYPH</name>
<dbReference type="SUPFAM" id="SSF51621">
    <property type="entry name" value="Phosphoenolpyruvate/pyruvate domain"/>
    <property type="match status" value="1"/>
</dbReference>
<organism evidence="5 6">
    <name type="scientific">Pannonibacter phragmitetus</name>
    <dbReference type="NCBI Taxonomy" id="121719"/>
    <lineage>
        <taxon>Bacteria</taxon>
        <taxon>Pseudomonadati</taxon>
        <taxon>Pseudomonadota</taxon>
        <taxon>Alphaproteobacteria</taxon>
        <taxon>Hyphomicrobiales</taxon>
        <taxon>Stappiaceae</taxon>
        <taxon>Pannonibacter</taxon>
    </lineage>
</organism>
<proteinExistence type="inferred from homology"/>
<evidence type="ECO:0000256" key="1">
    <source>
        <dbReference type="ARBA" id="ARBA00005568"/>
    </source>
</evidence>
<gene>
    <name evidence="5" type="ORF">APZ00_15430</name>
</gene>
<accession>A0A0U3PLY1</accession>
<evidence type="ECO:0000313" key="5">
    <source>
        <dbReference type="EMBL" id="ALV28285.1"/>
    </source>
</evidence>
<keyword evidence="2" id="KW-0479">Metal-binding</keyword>
<comment type="similarity">
    <text evidence="1">Belongs to the HpcH/HpaI aldolase family.</text>
</comment>
<evidence type="ECO:0000259" key="4">
    <source>
        <dbReference type="Pfam" id="PF03328"/>
    </source>
</evidence>
<dbReference type="Pfam" id="PF03328">
    <property type="entry name" value="HpcH_HpaI"/>
    <property type="match status" value="1"/>
</dbReference>
<dbReference type="RefSeq" id="WP_058899473.1">
    <property type="nucleotide sequence ID" value="NZ_CP013068.1"/>
</dbReference>
<dbReference type="Proteomes" id="UP000064921">
    <property type="component" value="Chromosome"/>
</dbReference>
<dbReference type="InterPro" id="IPR005000">
    <property type="entry name" value="Aldolase/citrate-lyase_domain"/>
</dbReference>
<evidence type="ECO:0000256" key="2">
    <source>
        <dbReference type="ARBA" id="ARBA00022723"/>
    </source>
</evidence>
<dbReference type="GO" id="GO:0016832">
    <property type="term" value="F:aldehyde-lyase activity"/>
    <property type="evidence" value="ECO:0007669"/>
    <property type="project" value="TreeGrafter"/>
</dbReference>
<dbReference type="InterPro" id="IPR050251">
    <property type="entry name" value="HpcH-HpaI_aldolase"/>
</dbReference>
<dbReference type="eggNOG" id="COG3836">
    <property type="taxonomic scope" value="Bacteria"/>
</dbReference>
<dbReference type="KEGG" id="pphr:APZ00_15430"/>